<feature type="transmembrane region" description="Helical" evidence="7">
    <location>
        <begin position="483"/>
        <end position="505"/>
    </location>
</feature>
<feature type="transmembrane region" description="Helical" evidence="7">
    <location>
        <begin position="252"/>
        <end position="274"/>
    </location>
</feature>
<keyword evidence="5 7" id="KW-0472">Membrane</keyword>
<keyword evidence="2" id="KW-0813">Transport</keyword>
<dbReference type="EMBL" id="AFNH02000352">
    <property type="protein sequence ID" value="EZG75882.1"/>
    <property type="molecule type" value="Genomic_DNA"/>
</dbReference>
<comment type="caution">
    <text evidence="8">The sequence shown here is derived from an EMBL/GenBank/DDBJ whole genome shotgun (WGS) entry which is preliminary data.</text>
</comment>
<evidence type="ECO:0000256" key="1">
    <source>
        <dbReference type="ARBA" id="ARBA00004651"/>
    </source>
</evidence>
<dbReference type="GO" id="GO:0015149">
    <property type="term" value="F:hexose transmembrane transporter activity"/>
    <property type="evidence" value="ECO:0007669"/>
    <property type="project" value="TreeGrafter"/>
</dbReference>
<keyword evidence="9" id="KW-1185">Reference proteome</keyword>
<dbReference type="VEuPathDB" id="CryptoDB:GNI_045930"/>
<dbReference type="Gene3D" id="1.20.1250.20">
    <property type="entry name" value="MFS general substrate transporter like domains"/>
    <property type="match status" value="1"/>
</dbReference>
<dbReference type="PANTHER" id="PTHR23503">
    <property type="entry name" value="SOLUTE CARRIER FAMILY 2"/>
    <property type="match status" value="1"/>
</dbReference>
<dbReference type="SUPFAM" id="SSF103473">
    <property type="entry name" value="MFS general substrate transporter"/>
    <property type="match status" value="1"/>
</dbReference>
<evidence type="ECO:0000256" key="4">
    <source>
        <dbReference type="ARBA" id="ARBA00022989"/>
    </source>
</evidence>
<organism evidence="8 9">
    <name type="scientific">Gregarina niphandrodes</name>
    <name type="common">Septate eugregarine</name>
    <dbReference type="NCBI Taxonomy" id="110365"/>
    <lineage>
        <taxon>Eukaryota</taxon>
        <taxon>Sar</taxon>
        <taxon>Alveolata</taxon>
        <taxon>Apicomplexa</taxon>
        <taxon>Conoidasida</taxon>
        <taxon>Gregarinasina</taxon>
        <taxon>Eugregarinorida</taxon>
        <taxon>Gregarinidae</taxon>
        <taxon>Gregarina</taxon>
    </lineage>
</organism>
<evidence type="ECO:0000256" key="3">
    <source>
        <dbReference type="ARBA" id="ARBA00022692"/>
    </source>
</evidence>
<dbReference type="InterPro" id="IPR005828">
    <property type="entry name" value="MFS_sugar_transport-like"/>
</dbReference>
<feature type="transmembrane region" description="Helical" evidence="7">
    <location>
        <begin position="457"/>
        <end position="477"/>
    </location>
</feature>
<evidence type="ECO:0000256" key="5">
    <source>
        <dbReference type="ARBA" id="ARBA00023136"/>
    </source>
</evidence>
<evidence type="ECO:0000313" key="9">
    <source>
        <dbReference type="Proteomes" id="UP000019763"/>
    </source>
</evidence>
<gene>
    <name evidence="8" type="ORF">GNI_045930</name>
</gene>
<feature type="transmembrane region" description="Helical" evidence="7">
    <location>
        <begin position="222"/>
        <end position="240"/>
    </location>
</feature>
<evidence type="ECO:0000256" key="7">
    <source>
        <dbReference type="SAM" id="Phobius"/>
    </source>
</evidence>
<comment type="subcellular location">
    <subcellularLocation>
        <location evidence="1">Cell membrane</location>
        <topology evidence="1">Multi-pass membrane protein</topology>
    </subcellularLocation>
</comment>
<proteinExistence type="predicted"/>
<feature type="transmembrane region" description="Helical" evidence="7">
    <location>
        <begin position="552"/>
        <end position="573"/>
    </location>
</feature>
<name>A0A023B9U7_GRENI</name>
<feature type="transmembrane region" description="Helical" evidence="7">
    <location>
        <begin position="304"/>
        <end position="325"/>
    </location>
</feature>
<evidence type="ECO:0000313" key="8">
    <source>
        <dbReference type="EMBL" id="EZG75882.1"/>
    </source>
</evidence>
<dbReference type="AlphaFoldDB" id="A0A023B9U7"/>
<dbReference type="InterPro" id="IPR045263">
    <property type="entry name" value="GLUT"/>
</dbReference>
<sequence>MTHSGAGSVVSGRSRSPEDSGAAVAGAPAPPSAQVLSPSAARSAPHPKGAGSKEEGCTRRGSVSADGRLIGSVAAEGHVEAAGDLLSALVIAQQGNLLDVLEVGQAGSEVRAVLKPGVLRAMRLVTVLQSWVAGYLLAQMNVTVFVLLNEQACAAGHSCRGWHVCLFGAFFLGMSTGGALAGLVQAASTHRFTVLISTALMLLTALSTVVSTDRVAVTWERFLCGLCTGCGVLCLSVYVSRCATFTRSRVFGALYQIAHITGVLTAYLLGLGYLGPNTLTSLGDRSDTSPWSGSTWSRSTLACVWIRVSVMPAVVGLMVALRLFYSTFRFETPHDYVRRADYANAKAMLRCLYEVEEAEHMDTLLCVIKLQTDQQSTSHTGSCSRYLRNALHAFFQQASGFNALLAASTALFYPLVHTRTHGLRLAILLTLAMGAGGWSVTLITGVLLDKWMSKKPIILIAVALQVVVASILSWLHWGNNPDHVIVTGCLWVLFICLHCMGYGTVTKIFDPSFVKPFQQDTVNPVWPGVSSSLRWFIACCWTVLAFTVPHLGWFFIAVAVSTLTTWVGVLIDLDHL</sequence>
<keyword evidence="3 7" id="KW-0812">Transmembrane</keyword>
<feature type="compositionally biased region" description="Low complexity" evidence="6">
    <location>
        <begin position="1"/>
        <end position="27"/>
    </location>
</feature>
<feature type="transmembrane region" description="Helical" evidence="7">
    <location>
        <begin position="124"/>
        <end position="148"/>
    </location>
</feature>
<evidence type="ECO:0000256" key="2">
    <source>
        <dbReference type="ARBA" id="ARBA00022448"/>
    </source>
</evidence>
<feature type="transmembrane region" description="Helical" evidence="7">
    <location>
        <begin position="394"/>
        <end position="413"/>
    </location>
</feature>
<feature type="region of interest" description="Disordered" evidence="6">
    <location>
        <begin position="1"/>
        <end position="62"/>
    </location>
</feature>
<keyword evidence="4 7" id="KW-1133">Transmembrane helix</keyword>
<dbReference type="GeneID" id="22911721"/>
<feature type="transmembrane region" description="Helical" evidence="7">
    <location>
        <begin position="425"/>
        <end position="448"/>
    </location>
</feature>
<dbReference type="Proteomes" id="UP000019763">
    <property type="component" value="Unassembled WGS sequence"/>
</dbReference>
<dbReference type="InterPro" id="IPR036259">
    <property type="entry name" value="MFS_trans_sf"/>
</dbReference>
<feature type="transmembrane region" description="Helical" evidence="7">
    <location>
        <begin position="160"/>
        <end position="180"/>
    </location>
</feature>
<dbReference type="PANTHER" id="PTHR23503:SF8">
    <property type="entry name" value="FACILITATED GLUCOSE TRANSPORTER PROTEIN 1"/>
    <property type="match status" value="1"/>
</dbReference>
<accession>A0A023B9U7</accession>
<dbReference type="GO" id="GO:0005886">
    <property type="term" value="C:plasma membrane"/>
    <property type="evidence" value="ECO:0007669"/>
    <property type="project" value="UniProtKB-SubCell"/>
</dbReference>
<evidence type="ECO:0000256" key="6">
    <source>
        <dbReference type="SAM" id="MobiDB-lite"/>
    </source>
</evidence>
<reference evidence="8" key="1">
    <citation type="submission" date="2013-12" db="EMBL/GenBank/DDBJ databases">
        <authorList>
            <person name="Omoto C.K."/>
            <person name="Sibley D."/>
            <person name="Venepally P."/>
            <person name="Hadjithomas M."/>
            <person name="Karamycheva S."/>
            <person name="Brunk B."/>
            <person name="Roos D."/>
            <person name="Caler E."/>
            <person name="Lorenzi H."/>
        </authorList>
    </citation>
    <scope>NUCLEOTIDE SEQUENCE</scope>
</reference>
<dbReference type="RefSeq" id="XP_011129599.1">
    <property type="nucleotide sequence ID" value="XM_011131297.1"/>
</dbReference>
<feature type="transmembrane region" description="Helical" evidence="7">
    <location>
        <begin position="192"/>
        <end position="210"/>
    </location>
</feature>
<protein>
    <submittedName>
        <fullName evidence="8">Major facilitator superfamily transporter</fullName>
    </submittedName>
</protein>
<dbReference type="Pfam" id="PF00083">
    <property type="entry name" value="Sugar_tr"/>
    <property type="match status" value="1"/>
</dbReference>